<dbReference type="PANTHER" id="PTHR33540">
    <property type="entry name" value="TRNA THREONYLCARBAMOYLADENOSINE BIOSYNTHESIS PROTEIN TSAE"/>
    <property type="match status" value="1"/>
</dbReference>
<evidence type="ECO:0000256" key="1">
    <source>
        <dbReference type="ARBA" id="ARBA00004496"/>
    </source>
</evidence>
<evidence type="ECO:0000256" key="10">
    <source>
        <dbReference type="ARBA" id="ARBA00032441"/>
    </source>
</evidence>
<dbReference type="SUPFAM" id="SSF52540">
    <property type="entry name" value="P-loop containing nucleoside triphosphate hydrolases"/>
    <property type="match status" value="1"/>
</dbReference>
<dbReference type="InterPro" id="IPR003442">
    <property type="entry name" value="T6A_TsaE"/>
</dbReference>
<dbReference type="InterPro" id="IPR027417">
    <property type="entry name" value="P-loop_NTPase"/>
</dbReference>
<protein>
    <recommendedName>
        <fullName evidence="3">tRNA threonylcarbamoyladenosine biosynthesis protein TsaE</fullName>
    </recommendedName>
    <alternativeName>
        <fullName evidence="10">t(6)A37 threonylcarbamoyladenosine biosynthesis protein TsaE</fullName>
    </alternativeName>
</protein>
<dbReference type="GO" id="GO:0002949">
    <property type="term" value="P:tRNA threonylcarbamoyladenosine modification"/>
    <property type="evidence" value="ECO:0007669"/>
    <property type="project" value="InterPro"/>
</dbReference>
<keyword evidence="13" id="KW-1185">Reference proteome</keyword>
<dbReference type="RefSeq" id="WP_046790936.1">
    <property type="nucleotide sequence ID" value="NZ_CP011366.1"/>
</dbReference>
<dbReference type="GO" id="GO:0005524">
    <property type="term" value="F:ATP binding"/>
    <property type="evidence" value="ECO:0007669"/>
    <property type="project" value="UniProtKB-KW"/>
</dbReference>
<dbReference type="GO" id="GO:0005737">
    <property type="term" value="C:cytoplasm"/>
    <property type="evidence" value="ECO:0007669"/>
    <property type="project" value="UniProtKB-SubCell"/>
</dbReference>
<dbReference type="NCBIfam" id="TIGR00150">
    <property type="entry name" value="T6A_YjeE"/>
    <property type="match status" value="1"/>
</dbReference>
<dbReference type="Gene3D" id="3.40.50.300">
    <property type="entry name" value="P-loop containing nucleotide triphosphate hydrolases"/>
    <property type="match status" value="1"/>
</dbReference>
<name>A0A0F7HNX0_9STAP</name>
<reference evidence="12 14" key="3">
    <citation type="submission" date="2016-10" db="EMBL/GenBank/DDBJ databases">
        <authorList>
            <person name="Varghese N."/>
            <person name="Submissions S."/>
        </authorList>
    </citation>
    <scope>NUCLEOTIDE SEQUENCE [LARGE SCALE GENOMIC DNA]</scope>
    <source>
        <strain evidence="12 14">CGMCC 1.6501</strain>
    </source>
</reference>
<sequence length="155" mass="17544">MKLEVKVNSIEETEQLAGKLAALVNSGTVMLLDGNLGAGKTTFTQFMGKALGVKRLMSSPTFNIIKSYNGKFVIHHMDCYRLENSDEDLGFDEYFNDQDISIVEWPEFIEDFLPEEYLSVTIENKFDDTRLFTLESNGDKYDSIMEALENAISSD</sequence>
<keyword evidence="7" id="KW-0547">Nucleotide-binding</keyword>
<evidence type="ECO:0000256" key="7">
    <source>
        <dbReference type="ARBA" id="ARBA00022741"/>
    </source>
</evidence>
<comment type="similarity">
    <text evidence="2">Belongs to the TsaE family.</text>
</comment>
<evidence type="ECO:0000256" key="9">
    <source>
        <dbReference type="ARBA" id="ARBA00022842"/>
    </source>
</evidence>
<evidence type="ECO:0000256" key="3">
    <source>
        <dbReference type="ARBA" id="ARBA00019010"/>
    </source>
</evidence>
<evidence type="ECO:0000313" key="12">
    <source>
        <dbReference type="EMBL" id="SFK87547.1"/>
    </source>
</evidence>
<dbReference type="GO" id="GO:0046872">
    <property type="term" value="F:metal ion binding"/>
    <property type="evidence" value="ECO:0007669"/>
    <property type="project" value="UniProtKB-KW"/>
</dbReference>
<organism evidence="12 14">
    <name type="scientific">Salinicoccus halodurans</name>
    <dbReference type="NCBI Taxonomy" id="407035"/>
    <lineage>
        <taxon>Bacteria</taxon>
        <taxon>Bacillati</taxon>
        <taxon>Bacillota</taxon>
        <taxon>Bacilli</taxon>
        <taxon>Bacillales</taxon>
        <taxon>Staphylococcaceae</taxon>
        <taxon>Salinicoccus</taxon>
    </lineage>
</organism>
<keyword evidence="6" id="KW-0479">Metal-binding</keyword>
<comment type="subcellular location">
    <subcellularLocation>
        <location evidence="1">Cytoplasm</location>
    </subcellularLocation>
</comment>
<evidence type="ECO:0000256" key="8">
    <source>
        <dbReference type="ARBA" id="ARBA00022840"/>
    </source>
</evidence>
<proteinExistence type="inferred from homology"/>
<keyword evidence="4" id="KW-0963">Cytoplasm</keyword>
<dbReference type="AlphaFoldDB" id="A0A0F7HNX0"/>
<dbReference type="EMBL" id="FOTB01000005">
    <property type="protein sequence ID" value="SFK87547.1"/>
    <property type="molecule type" value="Genomic_DNA"/>
</dbReference>
<evidence type="ECO:0000256" key="6">
    <source>
        <dbReference type="ARBA" id="ARBA00022723"/>
    </source>
</evidence>
<evidence type="ECO:0000313" key="14">
    <source>
        <dbReference type="Proteomes" id="UP000183090"/>
    </source>
</evidence>
<reference evidence="11 13" key="1">
    <citation type="journal article" date="2015" name="Int. J. Syst. Evol. Microbiol.">
        <title>Complete genome sequence of Salinicoccus halodurans H3B36, isolated from the Qaidam Basin in China.</title>
        <authorList>
            <person name="Jiang K."/>
            <person name="Xue Y."/>
            <person name="Ma Y."/>
        </authorList>
    </citation>
    <scope>NUCLEOTIDE SEQUENCE [LARGE SCALE GENOMIC DNA]</scope>
    <source>
        <strain evidence="11 13">H3B36</strain>
    </source>
</reference>
<dbReference type="Proteomes" id="UP000034029">
    <property type="component" value="Chromosome"/>
</dbReference>
<evidence type="ECO:0000256" key="5">
    <source>
        <dbReference type="ARBA" id="ARBA00022694"/>
    </source>
</evidence>
<evidence type="ECO:0000313" key="11">
    <source>
        <dbReference type="EMBL" id="AKG74757.1"/>
    </source>
</evidence>
<gene>
    <name evidence="11" type="ORF">AAT16_11475</name>
    <name evidence="12" type="ORF">SAMN05216235_2152</name>
</gene>
<dbReference type="Proteomes" id="UP000183090">
    <property type="component" value="Unassembled WGS sequence"/>
</dbReference>
<evidence type="ECO:0000256" key="2">
    <source>
        <dbReference type="ARBA" id="ARBA00007599"/>
    </source>
</evidence>
<accession>A0A0F7HNX0</accession>
<dbReference type="PANTHER" id="PTHR33540:SF2">
    <property type="entry name" value="TRNA THREONYLCARBAMOYLADENOSINE BIOSYNTHESIS PROTEIN TSAE"/>
    <property type="match status" value="1"/>
</dbReference>
<dbReference type="EMBL" id="CP011366">
    <property type="protein sequence ID" value="AKG74757.1"/>
    <property type="molecule type" value="Genomic_DNA"/>
</dbReference>
<keyword evidence="8" id="KW-0067">ATP-binding</keyword>
<evidence type="ECO:0000256" key="4">
    <source>
        <dbReference type="ARBA" id="ARBA00022490"/>
    </source>
</evidence>
<keyword evidence="9" id="KW-0460">Magnesium</keyword>
<dbReference type="Pfam" id="PF02367">
    <property type="entry name" value="TsaE"/>
    <property type="match status" value="1"/>
</dbReference>
<dbReference type="OrthoDB" id="9815896at2"/>
<dbReference type="KEGG" id="shv:AAT16_11475"/>
<keyword evidence="5" id="KW-0819">tRNA processing</keyword>
<evidence type="ECO:0000313" key="13">
    <source>
        <dbReference type="Proteomes" id="UP000034029"/>
    </source>
</evidence>
<reference evidence="13" key="2">
    <citation type="submission" date="2015-04" db="EMBL/GenBank/DDBJ databases">
        <title>Complete genome sequence of Salinicoccus halodurans strain H3B36, isolated from the Qaidam basin of China.</title>
        <authorList>
            <person name="Ma Y."/>
            <person name="Jiang K."/>
            <person name="Xue Y."/>
        </authorList>
    </citation>
    <scope>NUCLEOTIDE SEQUENCE [LARGE SCALE GENOMIC DNA]</scope>
    <source>
        <strain evidence="13">H3B36</strain>
    </source>
</reference>